<evidence type="ECO:0000259" key="3">
    <source>
        <dbReference type="Pfam" id="PF13229"/>
    </source>
</evidence>
<comment type="caution">
    <text evidence="4">The sequence shown here is derived from an EMBL/GenBank/DDBJ whole genome shotgun (WGS) entry which is preliminary data.</text>
</comment>
<dbReference type="EMBL" id="RBXT01000001">
    <property type="protein sequence ID" value="RKT78107.1"/>
    <property type="molecule type" value="Genomic_DNA"/>
</dbReference>
<feature type="compositionally biased region" description="Low complexity" evidence="1">
    <location>
        <begin position="446"/>
        <end position="460"/>
    </location>
</feature>
<dbReference type="SUPFAM" id="SSF51126">
    <property type="entry name" value="Pectin lyase-like"/>
    <property type="match status" value="1"/>
</dbReference>
<evidence type="ECO:0000256" key="1">
    <source>
        <dbReference type="SAM" id="MobiDB-lite"/>
    </source>
</evidence>
<evidence type="ECO:0000313" key="5">
    <source>
        <dbReference type="Proteomes" id="UP000278440"/>
    </source>
</evidence>
<sequence length="460" mass="48074">MLRSSASRAVVATVATAVVTLTVGVAPASSAAPSRQAPTRAPSAAARVVEVRPGTGTLQRAVDLARPGDVLALHAGTYRGRVFVAVSGTEAAPIVVRPFGDGAVTVTESFEPADCAATQPNVNRTLMLREGVDWWTFEGLRVVGGVWVSGTNFSAPAAWIKEMTKRKGDWQTRRSLPGRGYVGGRTAVPDPAAAPGVYAALSRTLGVPLDPATGIRLLDNDISGRGIHVALGTRGAITGNTVHDVECGIGPGIWLNTYSDFWDISRNTVSRVADSRWLHYMQEGIRTGSASSYNTVSDNVVTELPTDGRGITTDIDASFNTFSHNTVRGVDIGLNDQESGWGNVWRGNLVVDNRGAGMVFRGADAKLRQPSLNSSTLAAVVVCNVAPTSSLAAGALMSSTFTDNTFRQVSLATNLTSYWGRYGNTWNGRTALPPARPKPAPPGACPPAGARTGAPAPAAG</sequence>
<keyword evidence="2" id="KW-0732">Signal</keyword>
<dbReference type="Proteomes" id="UP000278440">
    <property type="component" value="Unassembled WGS sequence"/>
</dbReference>
<feature type="domain" description="Right handed beta helix" evidence="3">
    <location>
        <begin position="220"/>
        <end position="363"/>
    </location>
</feature>
<gene>
    <name evidence="4" type="ORF">DFJ68_1544</name>
</gene>
<dbReference type="InterPro" id="IPR039448">
    <property type="entry name" value="Beta_helix"/>
</dbReference>
<feature type="region of interest" description="Disordered" evidence="1">
    <location>
        <begin position="430"/>
        <end position="460"/>
    </location>
</feature>
<evidence type="ECO:0000313" key="4">
    <source>
        <dbReference type="EMBL" id="RKT78107.1"/>
    </source>
</evidence>
<dbReference type="AlphaFoldDB" id="A0A495XV49"/>
<reference evidence="4 5" key="1">
    <citation type="submission" date="2018-10" db="EMBL/GenBank/DDBJ databases">
        <title>Sequencing the genomes of 1000 actinobacteria strains.</title>
        <authorList>
            <person name="Klenk H.-P."/>
        </authorList>
    </citation>
    <scope>NUCLEOTIDE SEQUENCE [LARGE SCALE GENOMIC DNA]</scope>
    <source>
        <strain evidence="4 5">DSM 44267</strain>
    </source>
</reference>
<feature type="signal peptide" evidence="2">
    <location>
        <begin position="1"/>
        <end position="31"/>
    </location>
</feature>
<dbReference type="Gene3D" id="2.160.20.10">
    <property type="entry name" value="Single-stranded right-handed beta-helix, Pectin lyase-like"/>
    <property type="match status" value="2"/>
</dbReference>
<dbReference type="RefSeq" id="WP_147431529.1">
    <property type="nucleotide sequence ID" value="NZ_RBXT01000001.1"/>
</dbReference>
<name>A0A495XV49_9MICO</name>
<organism evidence="4 5">
    <name type="scientific">Terracoccus luteus</name>
    <dbReference type="NCBI Taxonomy" id="53356"/>
    <lineage>
        <taxon>Bacteria</taxon>
        <taxon>Bacillati</taxon>
        <taxon>Actinomycetota</taxon>
        <taxon>Actinomycetes</taxon>
        <taxon>Micrococcales</taxon>
        <taxon>Intrasporangiaceae</taxon>
        <taxon>Terracoccus</taxon>
    </lineage>
</organism>
<dbReference type="OrthoDB" id="9765222at2"/>
<accession>A0A495XV49</accession>
<protein>
    <submittedName>
        <fullName evidence="4">Parallel beta helix pectate lyase-like protein</fullName>
    </submittedName>
</protein>
<feature type="chain" id="PRO_5019804553" evidence="2">
    <location>
        <begin position="32"/>
        <end position="460"/>
    </location>
</feature>
<feature type="compositionally biased region" description="Pro residues" evidence="1">
    <location>
        <begin position="434"/>
        <end position="445"/>
    </location>
</feature>
<evidence type="ECO:0000256" key="2">
    <source>
        <dbReference type="SAM" id="SignalP"/>
    </source>
</evidence>
<proteinExistence type="predicted"/>
<dbReference type="Pfam" id="PF13229">
    <property type="entry name" value="Beta_helix"/>
    <property type="match status" value="1"/>
</dbReference>
<keyword evidence="4" id="KW-0456">Lyase</keyword>
<keyword evidence="5" id="KW-1185">Reference proteome</keyword>
<dbReference type="InterPro" id="IPR011050">
    <property type="entry name" value="Pectin_lyase_fold/virulence"/>
</dbReference>
<dbReference type="InterPro" id="IPR012334">
    <property type="entry name" value="Pectin_lyas_fold"/>
</dbReference>
<dbReference type="GO" id="GO:0016829">
    <property type="term" value="F:lyase activity"/>
    <property type="evidence" value="ECO:0007669"/>
    <property type="project" value="UniProtKB-KW"/>
</dbReference>